<dbReference type="RefSeq" id="XP_007411055.1">
    <property type="nucleotide sequence ID" value="XM_007410993.1"/>
</dbReference>
<gene>
    <name evidence="1" type="ORF">MELLADRAFT_87837</name>
</gene>
<dbReference type="AlphaFoldDB" id="F4RPN0"/>
<proteinExistence type="predicted"/>
<dbReference type="Gene3D" id="3.80.10.10">
    <property type="entry name" value="Ribonuclease Inhibitor"/>
    <property type="match status" value="1"/>
</dbReference>
<dbReference type="KEGG" id="mlr:MELLADRAFT_87837"/>
<dbReference type="InterPro" id="IPR032675">
    <property type="entry name" value="LRR_dom_sf"/>
</dbReference>
<evidence type="ECO:0000313" key="1">
    <source>
        <dbReference type="EMBL" id="EGG05566.1"/>
    </source>
</evidence>
<dbReference type="Proteomes" id="UP000001072">
    <property type="component" value="Unassembled WGS sequence"/>
</dbReference>
<accession>F4RPN0</accession>
<protein>
    <recommendedName>
        <fullName evidence="3">F-box domain-containing protein</fullName>
    </recommendedName>
</protein>
<evidence type="ECO:0008006" key="3">
    <source>
        <dbReference type="Google" id="ProtNLM"/>
    </source>
</evidence>
<keyword evidence="2" id="KW-1185">Reference proteome</keyword>
<dbReference type="SUPFAM" id="SSF52047">
    <property type="entry name" value="RNI-like"/>
    <property type="match status" value="1"/>
</dbReference>
<dbReference type="GeneID" id="18934656"/>
<dbReference type="VEuPathDB" id="FungiDB:MELLADRAFT_87837"/>
<dbReference type="InParanoid" id="F4RPN0"/>
<name>F4RPN0_MELLP</name>
<dbReference type="EMBL" id="GL883112">
    <property type="protein sequence ID" value="EGG05566.1"/>
    <property type="molecule type" value="Genomic_DNA"/>
</dbReference>
<dbReference type="HOGENOM" id="CLU_032925_1_1_1"/>
<evidence type="ECO:0000313" key="2">
    <source>
        <dbReference type="Proteomes" id="UP000001072"/>
    </source>
</evidence>
<organism evidence="2">
    <name type="scientific">Melampsora larici-populina (strain 98AG31 / pathotype 3-4-7)</name>
    <name type="common">Poplar leaf rust fungus</name>
    <dbReference type="NCBI Taxonomy" id="747676"/>
    <lineage>
        <taxon>Eukaryota</taxon>
        <taxon>Fungi</taxon>
        <taxon>Dikarya</taxon>
        <taxon>Basidiomycota</taxon>
        <taxon>Pucciniomycotina</taxon>
        <taxon>Pucciniomycetes</taxon>
        <taxon>Pucciniales</taxon>
        <taxon>Melampsoraceae</taxon>
        <taxon>Melampsora</taxon>
    </lineage>
</organism>
<sequence length="453" mass="52091">MASSRPLPVEIVENIISFLCISYPSTTTEPLNGADQSFLTHSSIVQLLQLRLLARSWAAAIPQFVYGSLSLATPNFNRYVVNMWMNCLNVSNLTNLRRLCLSEVLYIPASKATGYHMALSDESSDQFEYEYSRWERNCIFILDAADIVSLCGSRLVHLKLVFARSVGFSDSMVVAIKRIRNLKTFSIEGTMIGGIVNDSKSLSAVLQNSPSLESLSLRLAALRRLNLDPDFLPNLRHLWIKCHRYNLDAYIPTGRPEQSRMLLMALRNTLEGLTVDTIPDDLPRRLGIEAFPKLRIVRCKYINTLRDHPVWFEWSLFHTIEVLIVNYCSSRAYWEDVLLTPGGPHLKEANKLKHFIFIIASDEPIEDHELTEVFKTYGIQCHFRSGITHTEVLCRQEKWQTIVRLLTWSKIFSIEAIPEVHNKNVRKNVELTSDEVRSTNYTFKVRRFKVEDY</sequence>
<reference evidence="2" key="1">
    <citation type="journal article" date="2011" name="Proc. Natl. Acad. Sci. U.S.A.">
        <title>Obligate biotrophy features unraveled by the genomic analysis of rust fungi.</title>
        <authorList>
            <person name="Duplessis S."/>
            <person name="Cuomo C.A."/>
            <person name="Lin Y.-C."/>
            <person name="Aerts A."/>
            <person name="Tisserant E."/>
            <person name="Veneault-Fourrey C."/>
            <person name="Joly D.L."/>
            <person name="Hacquard S."/>
            <person name="Amselem J."/>
            <person name="Cantarel B.L."/>
            <person name="Chiu R."/>
            <person name="Coutinho P.M."/>
            <person name="Feau N."/>
            <person name="Field M."/>
            <person name="Frey P."/>
            <person name="Gelhaye E."/>
            <person name="Goldberg J."/>
            <person name="Grabherr M.G."/>
            <person name="Kodira C.D."/>
            <person name="Kohler A."/>
            <person name="Kuees U."/>
            <person name="Lindquist E.A."/>
            <person name="Lucas S.M."/>
            <person name="Mago R."/>
            <person name="Mauceli E."/>
            <person name="Morin E."/>
            <person name="Murat C."/>
            <person name="Pangilinan J.L."/>
            <person name="Park R."/>
            <person name="Pearson M."/>
            <person name="Quesneville H."/>
            <person name="Rouhier N."/>
            <person name="Sakthikumar S."/>
            <person name="Salamov A.A."/>
            <person name="Schmutz J."/>
            <person name="Selles B."/>
            <person name="Shapiro H."/>
            <person name="Tanguay P."/>
            <person name="Tuskan G.A."/>
            <person name="Henrissat B."/>
            <person name="Van de Peer Y."/>
            <person name="Rouze P."/>
            <person name="Ellis J.G."/>
            <person name="Dodds P.N."/>
            <person name="Schein J.E."/>
            <person name="Zhong S."/>
            <person name="Hamelin R.C."/>
            <person name="Grigoriev I.V."/>
            <person name="Szabo L.J."/>
            <person name="Martin F."/>
        </authorList>
    </citation>
    <scope>NUCLEOTIDE SEQUENCE [LARGE SCALE GENOMIC DNA]</scope>
    <source>
        <strain evidence="2">98AG31 / pathotype 3-4-7</strain>
    </source>
</reference>